<dbReference type="PROSITE" id="PS50911">
    <property type="entry name" value="CHAP"/>
    <property type="match status" value="1"/>
</dbReference>
<dbReference type="AlphaFoldDB" id="A0A3S9MS72"/>
<keyword evidence="2" id="KW-0812">Transmembrane</keyword>
<dbReference type="Gene3D" id="3.90.1720.10">
    <property type="entry name" value="endopeptidase domain like (from Nostoc punctiforme)"/>
    <property type="match status" value="1"/>
</dbReference>
<gene>
    <name evidence="4" type="ORF">EHW89_06005</name>
</gene>
<dbReference type="RefSeq" id="WP_126467303.1">
    <property type="nucleotide sequence ID" value="NZ_CP034543.1"/>
</dbReference>
<name>A0A3S9MS72_9STRE</name>
<feature type="domain" description="Peptidase C51" evidence="3">
    <location>
        <begin position="744"/>
        <end position="875"/>
    </location>
</feature>
<keyword evidence="2" id="KW-1133">Transmembrane helix</keyword>
<dbReference type="InterPro" id="IPR041219">
    <property type="entry name" value="Phage_lysozyme2"/>
</dbReference>
<keyword evidence="5" id="KW-1185">Reference proteome</keyword>
<dbReference type="SUPFAM" id="SSF54001">
    <property type="entry name" value="Cysteine proteinases"/>
    <property type="match status" value="1"/>
</dbReference>
<dbReference type="Pfam" id="PF18013">
    <property type="entry name" value="Phage_lysozyme2"/>
    <property type="match status" value="1"/>
</dbReference>
<dbReference type="KEGG" id="spei:EHW89_06005"/>
<dbReference type="InterPro" id="IPR007921">
    <property type="entry name" value="CHAP_dom"/>
</dbReference>
<organism evidence="4 5">
    <name type="scientific">Streptococcus periodonticum</name>
    <dbReference type="NCBI Taxonomy" id="2490633"/>
    <lineage>
        <taxon>Bacteria</taxon>
        <taxon>Bacillati</taxon>
        <taxon>Bacillota</taxon>
        <taxon>Bacilli</taxon>
        <taxon>Lactobacillales</taxon>
        <taxon>Streptococcaceae</taxon>
        <taxon>Streptococcus</taxon>
    </lineage>
</organism>
<evidence type="ECO:0000259" key="3">
    <source>
        <dbReference type="PROSITE" id="PS50911"/>
    </source>
</evidence>
<reference evidence="5" key="1">
    <citation type="submission" date="2018-12" db="EMBL/GenBank/DDBJ databases">
        <title>Genome sequencing of Streptococcus sp. KCOM 2412 (= ChDC F135).</title>
        <authorList>
            <person name="Kook J.-K."/>
            <person name="Park S.-N."/>
            <person name="Lim Y.K."/>
        </authorList>
    </citation>
    <scope>NUCLEOTIDE SEQUENCE [LARGE SCALE GENOMIC DNA]</scope>
    <source>
        <strain evidence="5">KCOM 2412</strain>
    </source>
</reference>
<evidence type="ECO:0000256" key="2">
    <source>
        <dbReference type="SAM" id="Phobius"/>
    </source>
</evidence>
<feature type="region of interest" description="Disordered" evidence="1">
    <location>
        <begin position="87"/>
        <end position="109"/>
    </location>
</feature>
<dbReference type="CDD" id="cd12797">
    <property type="entry name" value="M23_peptidase"/>
    <property type="match status" value="1"/>
</dbReference>
<dbReference type="SUPFAM" id="SSF51261">
    <property type="entry name" value="Duplicated hybrid motif"/>
    <property type="match status" value="1"/>
</dbReference>
<proteinExistence type="predicted"/>
<dbReference type="Proteomes" id="UP000272924">
    <property type="component" value="Chromosome"/>
</dbReference>
<evidence type="ECO:0000313" key="4">
    <source>
        <dbReference type="EMBL" id="AZQ42036.1"/>
    </source>
</evidence>
<keyword evidence="2" id="KW-0472">Membrane</keyword>
<sequence>MDQKKWRHDFQERRVRVKKGVEENLQLSSKEARLKSRVTYKAAKKDYHLAKKQYKLYRRPQPTARGKFLKEKLEEAKQNQKVTKKLYRKAQDRDGGSLPKRTRRRAVQSGKFKIRQDGERMVQDNDILGDWVSARQNIRQVHYQQEGTKQTVKILGKAGKFAISQNYSTVNRTYNFVRGNGFTRTPKELSWEGKLSQKLRQARIKFRNSKVGKIASKTGKTARFISKPFKPIFRNPLSIKSYFLYFLIFGVLGLFIGVFGGASPVQQNEFDLNQSWLHLSKVDREKSNDKVEYWTNIDDILHYMNYRYGNEWNPSTSWKEGTGGKVAAFLGLNHFSDALNDIWKNLNQDPQNLKTMPELYNQKSSIKWMRLTKNELKEYQELQELIKEIGRYPNYQELDNPFYLATDEAHYKAPLVVLKRYGYVSQTKIYENTQLKATTGQALRAVLSGKVVVSGENITIETDEARFTYKQVGGIRVKNGDKVQTGVELGTVKTNGYQEIQYQKLEEKATKEKKAKWTAVNPGFYFASVTYNQTTSVLTDLNLSGDLAQRSRAVRDHIKNKIPNATDNGIAAVLGNFATESNIKAKRAESDYLSPPIGATASSWDDENWLNMGFAQGASVGSLVIHRGLGLGMWTDTSDGAIRNTLLRNYAKSKGKKWYDLELQIDFMLEGDNPYYIRILKSILTSNENVATLTQRFLVHWEGNAGDKLAQRQNNAKQMLMYFKQTIKGSGTLASSWNFPEEYRSRIKQPPSTAAMTTQAGSGYPVGQCTWYAYNRLVELGKITDLSGSYGYLGNGQNWVFSLVGKGWKLSANPVEGAVVSTAGGFDGTLPQYGHVGIVEVVNADGSFLVSELNYAGNQSQIHWRVCRPAAYYSFAIPR</sequence>
<dbReference type="Pfam" id="PF05257">
    <property type="entry name" value="CHAP"/>
    <property type="match status" value="1"/>
</dbReference>
<dbReference type="EMBL" id="CP034543">
    <property type="protein sequence ID" value="AZQ42036.1"/>
    <property type="molecule type" value="Genomic_DNA"/>
</dbReference>
<accession>A0A3S9MS72</accession>
<dbReference type="InterPro" id="IPR038765">
    <property type="entry name" value="Papain-like_cys_pep_sf"/>
</dbReference>
<dbReference type="InterPro" id="IPR011055">
    <property type="entry name" value="Dup_hybrid_motif"/>
</dbReference>
<evidence type="ECO:0000313" key="5">
    <source>
        <dbReference type="Proteomes" id="UP000272924"/>
    </source>
</evidence>
<evidence type="ECO:0000256" key="1">
    <source>
        <dbReference type="SAM" id="MobiDB-lite"/>
    </source>
</evidence>
<protein>
    <submittedName>
        <fullName evidence="4">CHAP domain-containing protein</fullName>
    </submittedName>
</protein>
<dbReference type="Gene3D" id="1.10.530.10">
    <property type="match status" value="1"/>
</dbReference>
<feature type="transmembrane region" description="Helical" evidence="2">
    <location>
        <begin position="242"/>
        <end position="262"/>
    </location>
</feature>